<dbReference type="PIRSF" id="PIRSF017082">
    <property type="entry name" value="YflP"/>
    <property type="match status" value="1"/>
</dbReference>
<sequence length="325" mass="34434">MRFTRRRLAALATLPLLPCAAAAQGTSGAWPDRPVRLIVGFPAGGPTDFAARILQDPLQQAWGQPLVIENRAGASQVIASELVAKSPPDGYTLLLTASTHTSNHAIYARLPYDTLRDFTPIVLVYASPTVLFVGPNQPWRSVKELVAALKANPGMASSTSGNGTSGHFAVEMFMRKAGVELTPVAYRGAAPALADVVGGRIPLTFSTLAGAITLAREGRLRALAIAGPQRVAALPGVPTLEEEGFGIPDTSPWYGLTGPAGLPEPILRRIATDVLALLQRPDFVRRIEEQGGIAIGEGPEAFAARIRREMAENAEIARAANIRVE</sequence>
<dbReference type="PANTHER" id="PTHR42928:SF5">
    <property type="entry name" value="BLR1237 PROTEIN"/>
    <property type="match status" value="1"/>
</dbReference>
<dbReference type="PANTHER" id="PTHR42928">
    <property type="entry name" value="TRICARBOXYLATE-BINDING PROTEIN"/>
    <property type="match status" value="1"/>
</dbReference>
<evidence type="ECO:0000313" key="4">
    <source>
        <dbReference type="Proteomes" id="UP001139311"/>
    </source>
</evidence>
<reference evidence="3" key="1">
    <citation type="submission" date="2021-10" db="EMBL/GenBank/DDBJ databases">
        <title>Roseicella aerolatum sp. nov., isolated from aerosols of e-waste dismantling site.</title>
        <authorList>
            <person name="Qin T."/>
        </authorList>
    </citation>
    <scope>NUCLEOTIDE SEQUENCE</scope>
    <source>
        <strain evidence="3">GB24</strain>
    </source>
</reference>
<comment type="caution">
    <text evidence="3">The sequence shown here is derived from an EMBL/GenBank/DDBJ whole genome shotgun (WGS) entry which is preliminary data.</text>
</comment>
<keyword evidence="2" id="KW-0732">Signal</keyword>
<dbReference type="AlphaFoldDB" id="A0A9X1IHP9"/>
<dbReference type="InterPro" id="IPR005064">
    <property type="entry name" value="BUG"/>
</dbReference>
<keyword evidence="4" id="KW-1185">Reference proteome</keyword>
<dbReference type="Proteomes" id="UP001139311">
    <property type="component" value="Unassembled WGS sequence"/>
</dbReference>
<feature type="chain" id="PRO_5040770880" evidence="2">
    <location>
        <begin position="24"/>
        <end position="325"/>
    </location>
</feature>
<dbReference type="RefSeq" id="WP_226612079.1">
    <property type="nucleotide sequence ID" value="NZ_JAJAQI010000042.1"/>
</dbReference>
<organism evidence="3 4">
    <name type="scientific">Roseicella aerolata</name>
    <dbReference type="NCBI Taxonomy" id="2883479"/>
    <lineage>
        <taxon>Bacteria</taxon>
        <taxon>Pseudomonadati</taxon>
        <taxon>Pseudomonadota</taxon>
        <taxon>Alphaproteobacteria</taxon>
        <taxon>Acetobacterales</taxon>
        <taxon>Roseomonadaceae</taxon>
        <taxon>Roseicella</taxon>
    </lineage>
</organism>
<dbReference type="InterPro" id="IPR042100">
    <property type="entry name" value="Bug_dom1"/>
</dbReference>
<dbReference type="Pfam" id="PF03401">
    <property type="entry name" value="TctC"/>
    <property type="match status" value="1"/>
</dbReference>
<dbReference type="Gene3D" id="3.40.190.10">
    <property type="entry name" value="Periplasmic binding protein-like II"/>
    <property type="match status" value="1"/>
</dbReference>
<dbReference type="CDD" id="cd13578">
    <property type="entry name" value="PBP2_Bug27"/>
    <property type="match status" value="1"/>
</dbReference>
<dbReference type="EMBL" id="JAJAQI010000042">
    <property type="protein sequence ID" value="MCB4824414.1"/>
    <property type="molecule type" value="Genomic_DNA"/>
</dbReference>
<proteinExistence type="inferred from homology"/>
<name>A0A9X1IHP9_9PROT</name>
<dbReference type="Gene3D" id="3.40.190.150">
    <property type="entry name" value="Bordetella uptake gene, domain 1"/>
    <property type="match status" value="1"/>
</dbReference>
<evidence type="ECO:0000313" key="3">
    <source>
        <dbReference type="EMBL" id="MCB4824414.1"/>
    </source>
</evidence>
<accession>A0A9X1IHP9</accession>
<comment type="similarity">
    <text evidence="1">Belongs to the UPF0065 (bug) family.</text>
</comment>
<evidence type="ECO:0000256" key="1">
    <source>
        <dbReference type="ARBA" id="ARBA00006987"/>
    </source>
</evidence>
<evidence type="ECO:0000256" key="2">
    <source>
        <dbReference type="SAM" id="SignalP"/>
    </source>
</evidence>
<dbReference type="SUPFAM" id="SSF53850">
    <property type="entry name" value="Periplasmic binding protein-like II"/>
    <property type="match status" value="1"/>
</dbReference>
<gene>
    <name evidence="3" type="ORF">LHA35_22020</name>
</gene>
<feature type="signal peptide" evidence="2">
    <location>
        <begin position="1"/>
        <end position="23"/>
    </location>
</feature>
<protein>
    <submittedName>
        <fullName evidence="3">Tripartite tricarboxylate transporter substrate binding protein</fullName>
    </submittedName>
</protein>